<dbReference type="FunFam" id="3.30.470.20:FF:000008">
    <property type="entry name" value="D-alanine--D-alanine ligase"/>
    <property type="match status" value="1"/>
</dbReference>
<dbReference type="Gene3D" id="3.40.50.20">
    <property type="match status" value="1"/>
</dbReference>
<dbReference type="InterPro" id="IPR013815">
    <property type="entry name" value="ATP_grasp_subdomain_1"/>
</dbReference>
<keyword evidence="6" id="KW-0067">ATP-binding</keyword>
<dbReference type="GO" id="GO:0046872">
    <property type="term" value="F:metal ion binding"/>
    <property type="evidence" value="ECO:0007669"/>
    <property type="project" value="UniProtKB-KW"/>
</dbReference>
<dbReference type="PANTHER" id="PTHR23132">
    <property type="entry name" value="D-ALANINE--D-ALANINE LIGASE"/>
    <property type="match status" value="1"/>
</dbReference>
<dbReference type="GO" id="GO:0009252">
    <property type="term" value="P:peptidoglycan biosynthetic process"/>
    <property type="evidence" value="ECO:0007669"/>
    <property type="project" value="UniProtKB-UniRule"/>
</dbReference>
<keyword evidence="4 14" id="KW-0479">Metal-binding</keyword>
<evidence type="ECO:0000256" key="14">
    <source>
        <dbReference type="PIRSR" id="PIRSR039102-3"/>
    </source>
</evidence>
<dbReference type="Gene3D" id="3.30.1490.20">
    <property type="entry name" value="ATP-grasp fold, A domain"/>
    <property type="match status" value="1"/>
</dbReference>
<feature type="active site" evidence="13">
    <location>
        <position position="339"/>
    </location>
</feature>
<dbReference type="NCBIfam" id="NF002528">
    <property type="entry name" value="PRK01966.1-4"/>
    <property type="match status" value="1"/>
</dbReference>
<dbReference type="PROSITE" id="PS00844">
    <property type="entry name" value="DALA_DALA_LIGASE_2"/>
    <property type="match status" value="1"/>
</dbReference>
<dbReference type="AlphaFoldDB" id="A0A1C0AMW5"/>
<evidence type="ECO:0000256" key="12">
    <source>
        <dbReference type="HAMAP-Rule" id="MF_00047"/>
    </source>
</evidence>
<dbReference type="PANTHER" id="PTHR23132:SF25">
    <property type="entry name" value="D-ALANINE--D-ALANINE LIGASE A"/>
    <property type="match status" value="1"/>
</dbReference>
<feature type="binding site" evidence="14">
    <location>
        <position position="316"/>
    </location>
    <ligand>
        <name>Mg(2+)</name>
        <dbReference type="ChEBI" id="CHEBI:18420"/>
        <label>1</label>
    </ligand>
</feature>
<dbReference type="SUPFAM" id="SSF52440">
    <property type="entry name" value="PreATP-grasp domain"/>
    <property type="match status" value="1"/>
</dbReference>
<dbReference type="PIRSF" id="PIRSF039102">
    <property type="entry name" value="Ddl/VanB"/>
    <property type="match status" value="1"/>
</dbReference>
<comment type="pathway">
    <text evidence="12">Cell wall biogenesis; peptidoglycan biosynthesis.</text>
</comment>
<name>A0A1C0AMW5_9ACTN</name>
<comment type="subcellular location">
    <subcellularLocation>
        <location evidence="12">Cytoplasm</location>
    </subcellularLocation>
</comment>
<keyword evidence="11 12" id="KW-0961">Cell wall biogenesis/degradation</keyword>
<keyword evidence="12" id="KW-0963">Cytoplasm</keyword>
<proteinExistence type="inferred from homology"/>
<dbReference type="SUPFAM" id="SSF56059">
    <property type="entry name" value="Glutathione synthetase ATP-binding domain-like"/>
    <property type="match status" value="1"/>
</dbReference>
<sequence length="371" mass="40103">MSDRTRVALIFGGQSSEHGISCLTAASVLKAIDRDRYDVVGVGITRTGRWTQIPLETIRDYRIVDGVVPEVAEPRHDAVWMVGEHGCEVATRAGETLVDINGVDVAFALLHGPFGEDGTIQGMFELMGIRYVGSGVAASAIGMDKHFMKVAFEAAGLPVWPYVAASAHRLRHHRAAVVAEINERLAYPLYVKPARGGSSLGIVRVTDPAQLDAAIDEAQRFDPKIVVEQGFVGARELEVAVLGAPGSPDGCLASAVGEIRVHAEDGFYDFHAKYIDENGAALDAPADVTPELTARLQDLARRSYEAVGAEGLVRADFFVTDDGAWINEVNTMPGFTQISMYPTLWQEAGMTYPELVGRLIDLAMERPLGLR</sequence>
<feature type="binding site" evidence="14">
    <location>
        <position position="328"/>
    </location>
    <ligand>
        <name>Mg(2+)</name>
        <dbReference type="ChEBI" id="CHEBI:18420"/>
        <label>2</label>
    </ligand>
</feature>
<evidence type="ECO:0000256" key="3">
    <source>
        <dbReference type="ARBA" id="ARBA00022598"/>
    </source>
</evidence>
<dbReference type="EMBL" id="MBQD01000020">
    <property type="protein sequence ID" value="OCL34510.1"/>
    <property type="molecule type" value="Genomic_DNA"/>
</dbReference>
<protein>
    <recommendedName>
        <fullName evidence="12">D-alanine--D-alanine ligase</fullName>
        <ecNumber evidence="12">6.3.2.4</ecNumber>
    </recommendedName>
    <alternativeName>
        <fullName evidence="12">D-Ala-D-Ala ligase</fullName>
    </alternativeName>
    <alternativeName>
        <fullName evidence="12">D-alanylalanine synthetase</fullName>
    </alternativeName>
</protein>
<keyword evidence="8 12" id="KW-0133">Cell shape</keyword>
<dbReference type="GO" id="GO:0008360">
    <property type="term" value="P:regulation of cell shape"/>
    <property type="evidence" value="ECO:0007669"/>
    <property type="project" value="UniProtKB-KW"/>
</dbReference>
<feature type="binding site" evidence="14">
    <location>
        <position position="328"/>
    </location>
    <ligand>
        <name>Mg(2+)</name>
        <dbReference type="ChEBI" id="CHEBI:18420"/>
        <label>1</label>
    </ligand>
</feature>
<keyword evidence="5" id="KW-0547">Nucleotide-binding</keyword>
<evidence type="ECO:0000256" key="9">
    <source>
        <dbReference type="ARBA" id="ARBA00022984"/>
    </source>
</evidence>
<feature type="active site" evidence="13">
    <location>
        <position position="17"/>
    </location>
</feature>
<evidence type="ECO:0000256" key="11">
    <source>
        <dbReference type="ARBA" id="ARBA00023316"/>
    </source>
</evidence>
<dbReference type="GO" id="GO:0005524">
    <property type="term" value="F:ATP binding"/>
    <property type="evidence" value="ECO:0007669"/>
    <property type="project" value="UniProtKB-UniRule"/>
</dbReference>
<dbReference type="EC" id="6.3.2.4" evidence="12"/>
<comment type="catalytic activity">
    <reaction evidence="12">
        <text>2 D-alanine + ATP = D-alanyl-D-alanine + ADP + phosphate + H(+)</text>
        <dbReference type="Rhea" id="RHEA:11224"/>
        <dbReference type="ChEBI" id="CHEBI:15378"/>
        <dbReference type="ChEBI" id="CHEBI:30616"/>
        <dbReference type="ChEBI" id="CHEBI:43474"/>
        <dbReference type="ChEBI" id="CHEBI:57416"/>
        <dbReference type="ChEBI" id="CHEBI:57822"/>
        <dbReference type="ChEBI" id="CHEBI:456216"/>
        <dbReference type="EC" id="6.3.2.4"/>
    </reaction>
</comment>
<evidence type="ECO:0000256" key="1">
    <source>
        <dbReference type="ARBA" id="ARBA00001936"/>
    </source>
</evidence>
<evidence type="ECO:0000256" key="2">
    <source>
        <dbReference type="ARBA" id="ARBA00010871"/>
    </source>
</evidence>
<keyword evidence="3 12" id="KW-0436">Ligase</keyword>
<dbReference type="InterPro" id="IPR016185">
    <property type="entry name" value="PreATP-grasp_dom_sf"/>
</dbReference>
<dbReference type="RefSeq" id="WP_068751193.1">
    <property type="nucleotide sequence ID" value="NZ_LR214441.1"/>
</dbReference>
<evidence type="ECO:0000313" key="16">
    <source>
        <dbReference type="Proteomes" id="UP000093501"/>
    </source>
</evidence>
<accession>A0A1C0AMW5</accession>
<evidence type="ECO:0000256" key="4">
    <source>
        <dbReference type="ARBA" id="ARBA00022723"/>
    </source>
</evidence>
<keyword evidence="7 14" id="KW-0460">Magnesium</keyword>
<evidence type="ECO:0000256" key="8">
    <source>
        <dbReference type="ARBA" id="ARBA00022960"/>
    </source>
</evidence>
<dbReference type="GO" id="GO:0071555">
    <property type="term" value="P:cell wall organization"/>
    <property type="evidence" value="ECO:0007669"/>
    <property type="project" value="UniProtKB-KW"/>
</dbReference>
<dbReference type="InterPro" id="IPR011095">
    <property type="entry name" value="Dala_Dala_lig_C"/>
</dbReference>
<dbReference type="GO" id="GO:0005829">
    <property type="term" value="C:cytosol"/>
    <property type="evidence" value="ECO:0007669"/>
    <property type="project" value="TreeGrafter"/>
</dbReference>
<keyword evidence="16" id="KW-1185">Reference proteome</keyword>
<evidence type="ECO:0000256" key="5">
    <source>
        <dbReference type="ARBA" id="ARBA00022741"/>
    </source>
</evidence>
<evidence type="ECO:0000256" key="6">
    <source>
        <dbReference type="ARBA" id="ARBA00022840"/>
    </source>
</evidence>
<dbReference type="UniPathway" id="UPA00219"/>
<comment type="cofactor">
    <cofactor evidence="1">
        <name>Mn(2+)</name>
        <dbReference type="ChEBI" id="CHEBI:29035"/>
    </cofactor>
</comment>
<keyword evidence="9 12" id="KW-0573">Peptidoglycan synthesis</keyword>
<dbReference type="PROSITE" id="PS00843">
    <property type="entry name" value="DALA_DALA_LIGASE_1"/>
    <property type="match status" value="1"/>
</dbReference>
<evidence type="ECO:0000256" key="7">
    <source>
        <dbReference type="ARBA" id="ARBA00022842"/>
    </source>
</evidence>
<organism evidence="15 16">
    <name type="scientific">Tessaracoccus lapidicaptus</name>
    <dbReference type="NCBI Taxonomy" id="1427523"/>
    <lineage>
        <taxon>Bacteria</taxon>
        <taxon>Bacillati</taxon>
        <taxon>Actinomycetota</taxon>
        <taxon>Actinomycetes</taxon>
        <taxon>Propionibacteriales</taxon>
        <taxon>Propionibacteriaceae</taxon>
        <taxon>Tessaracoccus</taxon>
    </lineage>
</organism>
<reference evidence="16" key="1">
    <citation type="submission" date="2016-07" db="EMBL/GenBank/DDBJ databases">
        <authorList>
            <person name="Florea S."/>
            <person name="Webb J.S."/>
            <person name="Jaromczyk J."/>
            <person name="Schardl C.L."/>
        </authorList>
    </citation>
    <scope>NUCLEOTIDE SEQUENCE [LARGE SCALE GENOMIC DNA]</scope>
    <source>
        <strain evidence="16">IPBSL-7</strain>
    </source>
</reference>
<dbReference type="GO" id="GO:0008716">
    <property type="term" value="F:D-alanine-D-alanine ligase activity"/>
    <property type="evidence" value="ECO:0007669"/>
    <property type="project" value="UniProtKB-UniRule"/>
</dbReference>
<comment type="similarity">
    <text evidence="2 12">Belongs to the D-alanine--D-alanine ligase family.</text>
</comment>
<dbReference type="InterPro" id="IPR000291">
    <property type="entry name" value="D-Ala_lig_Van_CS"/>
</dbReference>
<dbReference type="Proteomes" id="UP000093501">
    <property type="component" value="Unassembled WGS sequence"/>
</dbReference>
<dbReference type="InterPro" id="IPR005905">
    <property type="entry name" value="D_ala_D_ala"/>
</dbReference>
<comment type="cofactor">
    <cofactor evidence="14">
        <name>Mg(2+)</name>
        <dbReference type="ChEBI" id="CHEBI:18420"/>
    </cofactor>
    <cofactor evidence="14">
        <name>Mn(2+)</name>
        <dbReference type="ChEBI" id="CHEBI:29035"/>
    </cofactor>
    <text evidence="14">Binds 2 magnesium or manganese ions per subunit.</text>
</comment>
<comment type="function">
    <text evidence="12">Cell wall formation.</text>
</comment>
<feature type="active site" evidence="13">
    <location>
        <position position="198"/>
    </location>
</feature>
<dbReference type="InterPro" id="IPR011127">
    <property type="entry name" value="Dala_Dala_lig_N"/>
</dbReference>
<dbReference type="Pfam" id="PF07478">
    <property type="entry name" value="Dala_Dala_lig_C"/>
    <property type="match status" value="1"/>
</dbReference>
<dbReference type="PROSITE" id="PS50975">
    <property type="entry name" value="ATP_GRASP"/>
    <property type="match status" value="1"/>
</dbReference>
<dbReference type="HAMAP" id="MF_00047">
    <property type="entry name" value="Dala_Dala_lig"/>
    <property type="match status" value="1"/>
</dbReference>
<keyword evidence="10 14" id="KW-0464">Manganese</keyword>
<evidence type="ECO:0000256" key="10">
    <source>
        <dbReference type="ARBA" id="ARBA00023211"/>
    </source>
</evidence>
<feature type="binding site" evidence="14">
    <location>
        <position position="330"/>
    </location>
    <ligand>
        <name>Mg(2+)</name>
        <dbReference type="ChEBI" id="CHEBI:18420"/>
        <label>2</label>
    </ligand>
</feature>
<evidence type="ECO:0000256" key="13">
    <source>
        <dbReference type="PIRSR" id="PIRSR039102-1"/>
    </source>
</evidence>
<gene>
    <name evidence="12" type="primary">ddl</name>
    <name evidence="15" type="ORF">BCR15_02060</name>
</gene>
<dbReference type="Pfam" id="PF01820">
    <property type="entry name" value="Dala_Dala_lig_N"/>
    <property type="match status" value="1"/>
</dbReference>
<dbReference type="Gene3D" id="3.30.470.20">
    <property type="entry name" value="ATP-grasp fold, B domain"/>
    <property type="match status" value="1"/>
</dbReference>
<dbReference type="InterPro" id="IPR011761">
    <property type="entry name" value="ATP-grasp"/>
</dbReference>
<evidence type="ECO:0000313" key="15">
    <source>
        <dbReference type="EMBL" id="OCL34510.1"/>
    </source>
</evidence>
<comment type="caution">
    <text evidence="15">The sequence shown here is derived from an EMBL/GenBank/DDBJ whole genome shotgun (WGS) entry which is preliminary data.</text>
</comment>
<dbReference type="NCBIfam" id="TIGR01205">
    <property type="entry name" value="D_ala_D_alaTIGR"/>
    <property type="match status" value="1"/>
</dbReference>